<dbReference type="InterPro" id="IPR013979">
    <property type="entry name" value="TIF_beta_prop-like"/>
</dbReference>
<gene>
    <name evidence="6" type="ORF">A1Q2_05962</name>
</gene>
<keyword evidence="7" id="KW-1185">Reference proteome</keyword>
<evidence type="ECO:0000259" key="5">
    <source>
        <dbReference type="Pfam" id="PF08662"/>
    </source>
</evidence>
<dbReference type="STRING" id="1220162.K1VKK1"/>
<keyword evidence="3" id="KW-0677">Repeat</keyword>
<dbReference type="AlphaFoldDB" id="K1VKK1"/>
<evidence type="ECO:0000313" key="7">
    <source>
        <dbReference type="Proteomes" id="UP000006757"/>
    </source>
</evidence>
<dbReference type="PANTHER" id="PTHR13227">
    <property type="entry name" value="EUKARYOTIC TRANSLATION INITIATION FACTOR 2A"/>
    <property type="match status" value="1"/>
</dbReference>
<evidence type="ECO:0000256" key="4">
    <source>
        <dbReference type="ARBA" id="ARBA00022917"/>
    </source>
</evidence>
<dbReference type="PANTHER" id="PTHR13227:SF0">
    <property type="entry name" value="EUKARYOTIC TRANSLATION INITIATION FACTOR 2A"/>
    <property type="match status" value="1"/>
</dbReference>
<feature type="domain" description="Translation initiation factor beta propellor-like" evidence="5">
    <location>
        <begin position="219"/>
        <end position="310"/>
    </location>
</feature>
<dbReference type="GO" id="GO:0022627">
    <property type="term" value="C:cytosolic small ribosomal subunit"/>
    <property type="evidence" value="ECO:0007669"/>
    <property type="project" value="TreeGrafter"/>
</dbReference>
<evidence type="ECO:0000313" key="6">
    <source>
        <dbReference type="EMBL" id="EKC99741.1"/>
    </source>
</evidence>
<dbReference type="GO" id="GO:0003743">
    <property type="term" value="F:translation initiation factor activity"/>
    <property type="evidence" value="ECO:0007669"/>
    <property type="project" value="UniProtKB-KW"/>
</dbReference>
<keyword evidence="4" id="KW-0648">Protein biosynthesis</keyword>
<keyword evidence="1" id="KW-0396">Initiation factor</keyword>
<proteinExistence type="predicted"/>
<dbReference type="InterPro" id="IPR011387">
    <property type="entry name" value="TIF2A"/>
</dbReference>
<sequence length="319" mass="34961">MASAHPRSKVSWCRRRTLVRGLVQDPFAIVYSEDGKWIAYALANTVQIVSSSSGEAVTIEQPGVVALSFSPLASTLYTFERPVKSETDVYKNVKAWSIKGELIGGWAPVITPDEAHRFQPAGNDILIFSPPLAPRPATRLKNDGQIRGLFLSHPAELPEGCTSARSVRPYTEQAMAVWVGERKGAPANLALYPVSSLVGKPASADKTENREMPITVARKAFYKADKLNVKWNNAGTMVILTPADVKLTVQALFLTHTDVDNTGKSYYGETNLYLVALDGSFDGLVDLDKEGPIYDFSWNPTSKDFCVCYGCEFCSPWSS</sequence>
<name>K1VKK1_TRIAC</name>
<dbReference type="Pfam" id="PF08662">
    <property type="entry name" value="eIF2A"/>
    <property type="match status" value="1"/>
</dbReference>
<dbReference type="OrthoDB" id="2194683at2759"/>
<reference evidence="6 7" key="1">
    <citation type="journal article" date="2012" name="Eukaryot. Cell">
        <title>Genome sequence of the Trichosporon asahii environmental strain CBS 8904.</title>
        <authorList>
            <person name="Yang R.Y."/>
            <person name="Li H.T."/>
            <person name="Zhu H."/>
            <person name="Zhou G.P."/>
            <person name="Wang M."/>
            <person name="Wang L."/>
        </authorList>
    </citation>
    <scope>NUCLEOTIDE SEQUENCE [LARGE SCALE GENOMIC DNA]</scope>
    <source>
        <strain evidence="6 7">CBS 8904</strain>
    </source>
</reference>
<protein>
    <recommendedName>
        <fullName evidence="5">Translation initiation factor beta propellor-like domain-containing protein</fullName>
    </recommendedName>
</protein>
<dbReference type="SUPFAM" id="SSF50993">
    <property type="entry name" value="Peptidase/esterase 'gauge' domain"/>
    <property type="match status" value="1"/>
</dbReference>
<evidence type="ECO:0000256" key="3">
    <source>
        <dbReference type="ARBA" id="ARBA00022737"/>
    </source>
</evidence>
<dbReference type="InParanoid" id="K1VKK1"/>
<dbReference type="GO" id="GO:0043022">
    <property type="term" value="F:ribosome binding"/>
    <property type="evidence" value="ECO:0007669"/>
    <property type="project" value="TreeGrafter"/>
</dbReference>
<dbReference type="HOGENOM" id="CLU_076798_0_0_1"/>
<comment type="caution">
    <text evidence="6">The sequence shown here is derived from an EMBL/GenBank/DDBJ whole genome shotgun (WGS) entry which is preliminary data.</text>
</comment>
<dbReference type="EMBL" id="AMBO01000364">
    <property type="protein sequence ID" value="EKC99741.1"/>
    <property type="molecule type" value="Genomic_DNA"/>
</dbReference>
<keyword evidence="2" id="KW-0853">WD repeat</keyword>
<dbReference type="eggNOG" id="KOG2315">
    <property type="taxonomic scope" value="Eukaryota"/>
</dbReference>
<evidence type="ECO:0000256" key="2">
    <source>
        <dbReference type="ARBA" id="ARBA00022574"/>
    </source>
</evidence>
<dbReference type="GO" id="GO:0003729">
    <property type="term" value="F:mRNA binding"/>
    <property type="evidence" value="ECO:0007669"/>
    <property type="project" value="TreeGrafter"/>
</dbReference>
<organism evidence="6 7">
    <name type="scientific">Trichosporon asahii var. asahii (strain CBS 8904)</name>
    <name type="common">Yeast</name>
    <dbReference type="NCBI Taxonomy" id="1220162"/>
    <lineage>
        <taxon>Eukaryota</taxon>
        <taxon>Fungi</taxon>
        <taxon>Dikarya</taxon>
        <taxon>Basidiomycota</taxon>
        <taxon>Agaricomycotina</taxon>
        <taxon>Tremellomycetes</taxon>
        <taxon>Trichosporonales</taxon>
        <taxon>Trichosporonaceae</taxon>
        <taxon>Trichosporon</taxon>
    </lineage>
</organism>
<evidence type="ECO:0000256" key="1">
    <source>
        <dbReference type="ARBA" id="ARBA00022540"/>
    </source>
</evidence>
<accession>K1VKK1</accession>
<dbReference type="GO" id="GO:0000049">
    <property type="term" value="F:tRNA binding"/>
    <property type="evidence" value="ECO:0007669"/>
    <property type="project" value="TreeGrafter"/>
</dbReference>
<dbReference type="Proteomes" id="UP000006757">
    <property type="component" value="Unassembled WGS sequence"/>
</dbReference>